<sequence>MKASEAVIDILKDWNIKHVYGYPGDSVNNLIEGLRKAEDDIRFIQVRHEEVGALAASAEAKLTNHVGVCLSIGGPGAVHLLNGMYDAREDGAPLVVITGQVSQDLVGTDNFQEVNLERMFDDVAVFNKRVTSGELVQPLLKQAFKEATTHNGVAVLTIPDDVFKESVKKDKLRSTVQSNYRLFPDKEDVTHAAKLLHEAEKPVILAGRGALSAREQLEEFAQKIAAPVVVSLPGKGVLPDEHPYNLGNLGQIGTKPSYEAMEETDLLILIGTGFPYRDFLPDDVPAIQIDIDPAKIGKWYPTEVGLVGSSKEILARFNEQLSYKKNRSFLDACQKNMANWWEHIDKIAEAKEGEALQGPQVMHELNRVVEEDAILSVDVGNVTSWFAGFFRMTNQDFVISSWLATMGCGLPGAISAKLTNPEKQVWAICGDGGFSMGMQDFLTAVKYQLPINILVFNNEKIGMIKYEQEQMGNIPYQTDLQGMNYAEFAKISGGEGYKVTTQEELQVALESAKANNKPTIIDVDIKERAPLPGKIEWNQASSYSKHMLKKLIEGEGNFDMPPLKTVLKRLF</sequence>
<comment type="similarity">
    <text evidence="1 3">Belongs to the TPP enzyme family.</text>
</comment>
<dbReference type="InterPro" id="IPR029061">
    <property type="entry name" value="THDP-binding"/>
</dbReference>
<dbReference type="OrthoDB" id="4494979at2"/>
<dbReference type="Proteomes" id="UP000052946">
    <property type="component" value="Unassembled WGS sequence"/>
</dbReference>
<dbReference type="InterPro" id="IPR011766">
    <property type="entry name" value="TPP_enzyme_TPP-bd"/>
</dbReference>
<dbReference type="InterPro" id="IPR047211">
    <property type="entry name" value="POXB-like"/>
</dbReference>
<feature type="domain" description="Thiamine pyrophosphate enzyme N-terminal TPP-binding" evidence="6">
    <location>
        <begin position="1"/>
        <end position="115"/>
    </location>
</feature>
<dbReference type="CDD" id="cd07039">
    <property type="entry name" value="TPP_PYR_POX"/>
    <property type="match status" value="1"/>
</dbReference>
<organism evidence="7 8">
    <name type="scientific">Oceanobacillus picturae</name>
    <dbReference type="NCBI Taxonomy" id="171693"/>
    <lineage>
        <taxon>Bacteria</taxon>
        <taxon>Bacillati</taxon>
        <taxon>Bacillota</taxon>
        <taxon>Bacilli</taxon>
        <taxon>Bacillales</taxon>
        <taxon>Bacillaceae</taxon>
        <taxon>Oceanobacillus</taxon>
    </lineage>
</organism>
<dbReference type="Gene3D" id="3.40.50.970">
    <property type="match status" value="2"/>
</dbReference>
<proteinExistence type="inferred from homology"/>
<evidence type="ECO:0000256" key="1">
    <source>
        <dbReference type="ARBA" id="ARBA00007812"/>
    </source>
</evidence>
<evidence type="ECO:0000259" key="4">
    <source>
        <dbReference type="Pfam" id="PF00205"/>
    </source>
</evidence>
<dbReference type="Gene3D" id="3.40.50.1220">
    <property type="entry name" value="TPP-binding domain"/>
    <property type="match status" value="1"/>
</dbReference>
<dbReference type="PROSITE" id="PS00187">
    <property type="entry name" value="TPP_ENZYMES"/>
    <property type="match status" value="1"/>
</dbReference>
<evidence type="ECO:0000256" key="3">
    <source>
        <dbReference type="RuleBase" id="RU362132"/>
    </source>
</evidence>
<dbReference type="InterPro" id="IPR000399">
    <property type="entry name" value="TPP-bd_CS"/>
</dbReference>
<protein>
    <submittedName>
        <fullName evidence="7">Thiamine pyrophosphate-containing protein YdaP</fullName>
    </submittedName>
</protein>
<feature type="domain" description="Thiamine pyrophosphate enzyme central" evidence="4">
    <location>
        <begin position="189"/>
        <end position="316"/>
    </location>
</feature>
<accession>A0A0U9HD80</accession>
<feature type="domain" description="Thiamine pyrophosphate enzyme TPP-binding" evidence="5">
    <location>
        <begin position="378"/>
        <end position="523"/>
    </location>
</feature>
<reference evidence="8" key="1">
    <citation type="submission" date="2015-07" db="EMBL/GenBank/DDBJ databases">
        <title>Draft Genome Sequence of Oceanobacillus picturae Heshi-B3 that Was Isolated from Fermented Rice Bran with Aging Salted Mackerel, Which Was Named Heshiko as Traditional Fermented Seafood in Japan.</title>
        <authorList>
            <person name="Akuzawa S."/>
            <person name="Nakagawa J."/>
            <person name="Kanekatsu T."/>
            <person name="Kanesaki Y."/>
            <person name="Suzuki T."/>
        </authorList>
    </citation>
    <scope>NUCLEOTIDE SEQUENCE [LARGE SCALE GENOMIC DNA]</scope>
    <source>
        <strain evidence="8">Heshi-B3</strain>
    </source>
</reference>
<dbReference type="EMBL" id="BBXV01000011">
    <property type="protein sequence ID" value="GAQ16956.1"/>
    <property type="molecule type" value="Genomic_DNA"/>
</dbReference>
<keyword evidence="2 3" id="KW-0786">Thiamine pyrophosphate</keyword>
<dbReference type="InterPro" id="IPR012001">
    <property type="entry name" value="Thiamin_PyroP_enz_TPP-bd_dom"/>
</dbReference>
<comment type="caution">
    <text evidence="7">The sequence shown here is derived from an EMBL/GenBank/DDBJ whole genome shotgun (WGS) entry which is preliminary data.</text>
</comment>
<reference evidence="7 8" key="2">
    <citation type="journal article" date="2016" name="Genome Announc.">
        <title>Draft Genome Sequence of Oceanobacillus picturae Heshi-B3, Isolated from Fermented Rice Bran in a Traditional Japanese Seafood Dish.</title>
        <authorList>
            <person name="Akuzawa S."/>
            <person name="Nagaoka J."/>
            <person name="Kanekatsu M."/>
            <person name="Kanesaki Y."/>
            <person name="Suzuki T."/>
        </authorList>
    </citation>
    <scope>NUCLEOTIDE SEQUENCE [LARGE SCALE GENOMIC DNA]</scope>
    <source>
        <strain evidence="7 8">Heshi-B3</strain>
    </source>
</reference>
<dbReference type="PANTHER" id="PTHR42981">
    <property type="entry name" value="PYRUVATE DEHYDROGENASE [UBIQUINONE]"/>
    <property type="match status" value="1"/>
</dbReference>
<dbReference type="SUPFAM" id="SSF52518">
    <property type="entry name" value="Thiamin diphosphate-binding fold (THDP-binding)"/>
    <property type="match status" value="2"/>
</dbReference>
<dbReference type="InterPro" id="IPR047210">
    <property type="entry name" value="TPP_PYR_POXB-like"/>
</dbReference>
<dbReference type="SUPFAM" id="SSF52467">
    <property type="entry name" value="DHS-like NAD/FAD-binding domain"/>
    <property type="match status" value="1"/>
</dbReference>
<dbReference type="RefSeq" id="WP_058949535.1">
    <property type="nucleotide sequence ID" value="NZ_BBXV01000011.1"/>
</dbReference>
<gene>
    <name evidence="7" type="ORF">OPHB3_0880</name>
</gene>
<evidence type="ECO:0000313" key="8">
    <source>
        <dbReference type="Proteomes" id="UP000052946"/>
    </source>
</evidence>
<dbReference type="GO" id="GO:0003824">
    <property type="term" value="F:catalytic activity"/>
    <property type="evidence" value="ECO:0007669"/>
    <property type="project" value="InterPro"/>
</dbReference>
<dbReference type="InterPro" id="IPR029035">
    <property type="entry name" value="DHS-like_NAD/FAD-binding_dom"/>
</dbReference>
<dbReference type="GO" id="GO:0000287">
    <property type="term" value="F:magnesium ion binding"/>
    <property type="evidence" value="ECO:0007669"/>
    <property type="project" value="InterPro"/>
</dbReference>
<dbReference type="Pfam" id="PF02775">
    <property type="entry name" value="TPP_enzyme_C"/>
    <property type="match status" value="1"/>
</dbReference>
<evidence type="ECO:0000256" key="2">
    <source>
        <dbReference type="ARBA" id="ARBA00023052"/>
    </source>
</evidence>
<dbReference type="InterPro" id="IPR047212">
    <property type="entry name" value="TPP_POXB-like"/>
</dbReference>
<dbReference type="PANTHER" id="PTHR42981:SF2">
    <property type="entry name" value="PYRUVATE DEHYDROGENASE [UBIQUINONE]"/>
    <property type="match status" value="1"/>
</dbReference>
<dbReference type="GO" id="GO:0030976">
    <property type="term" value="F:thiamine pyrophosphate binding"/>
    <property type="evidence" value="ECO:0007669"/>
    <property type="project" value="InterPro"/>
</dbReference>
<dbReference type="Pfam" id="PF02776">
    <property type="entry name" value="TPP_enzyme_N"/>
    <property type="match status" value="1"/>
</dbReference>
<dbReference type="InterPro" id="IPR012000">
    <property type="entry name" value="Thiamin_PyroP_enz_cen_dom"/>
</dbReference>
<dbReference type="Pfam" id="PF00205">
    <property type="entry name" value="TPP_enzyme_M"/>
    <property type="match status" value="1"/>
</dbReference>
<dbReference type="AlphaFoldDB" id="A0A0U9HD80"/>
<evidence type="ECO:0000259" key="6">
    <source>
        <dbReference type="Pfam" id="PF02776"/>
    </source>
</evidence>
<dbReference type="NCBIfam" id="NF006377">
    <property type="entry name" value="PRK08611.1"/>
    <property type="match status" value="1"/>
</dbReference>
<evidence type="ECO:0000259" key="5">
    <source>
        <dbReference type="Pfam" id="PF02775"/>
    </source>
</evidence>
<evidence type="ECO:0000313" key="7">
    <source>
        <dbReference type="EMBL" id="GAQ16956.1"/>
    </source>
</evidence>
<dbReference type="CDD" id="cd02014">
    <property type="entry name" value="TPP_POX"/>
    <property type="match status" value="1"/>
</dbReference>
<name>A0A0U9HD80_9BACI</name>